<dbReference type="Pfam" id="PF14420">
    <property type="entry name" value="Clr5"/>
    <property type="match status" value="1"/>
</dbReference>
<evidence type="ECO:0000313" key="4">
    <source>
        <dbReference type="Proteomes" id="UP000288859"/>
    </source>
</evidence>
<feature type="domain" description="Clr5" evidence="2">
    <location>
        <begin position="27"/>
        <end position="79"/>
    </location>
</feature>
<name>A0A438MWD9_EXOME</name>
<proteinExistence type="predicted"/>
<dbReference type="Proteomes" id="UP000288859">
    <property type="component" value="Unassembled WGS sequence"/>
</dbReference>
<evidence type="ECO:0000256" key="1">
    <source>
        <dbReference type="SAM" id="MobiDB-lite"/>
    </source>
</evidence>
<sequence length="607" mass="69029">MPTPQSVGSYGFLDLTSPRRPSHPPNAADWVCFRNRIIELYQHQDLPLHQVCAFMEATHGFFASPKMYKDRFRSWDVHKKYNEADVRDLFERLADGSTTFRDAKIHGHPVKWARVRRRVSEGIHGFHLSSRHKKQLDCLVQEQKLAKQQTPSHAPQSQNIQDTCINNAAPSSPSLEALDRRGHQVLISVKAYLDERVFAYGGRGYIESWLPPDMIAVGHKRASFSEMIHPSELNQNLARGLSMLVEGRDSPAASFLLCATNVTETVLAQEHGTLTSCLLDAFHPRNIPTYPRIGHTMSESTFTTARRTLGPRHPVTLLCEFLHICTITQTTSSIFHFWGHFCRLYSSALTIKSPMTIYINQKYLEKLIEVCRYDEALAHMQRSLDPVFSSLLDSQPDVAVDIPVNIPASLWYLRHRARLLRCLGDLRQELATLKVSSRIITAELSKLRVGIAGSPILEEIFRTIDEVALYYATQASFAAEEYRQYSFLAQEVAVTLCAAVRGDQDSKTLSMVSTLEQDYRQMGLADRARSLREAYPRVFASNWARVETVSRHHFPCRSCGNGPNTQIFCDQHMMSLDDPEEDMDVIAYRVGRVFALLPERYDLVEAR</sequence>
<dbReference type="PANTHER" id="PTHR38788:SF3">
    <property type="entry name" value="CLR5 DOMAIN-CONTAINING PROTEIN"/>
    <property type="match status" value="1"/>
</dbReference>
<accession>A0A438MWD9</accession>
<evidence type="ECO:0000259" key="2">
    <source>
        <dbReference type="Pfam" id="PF14420"/>
    </source>
</evidence>
<dbReference type="InterPro" id="IPR025676">
    <property type="entry name" value="Clr5_dom"/>
</dbReference>
<dbReference type="PANTHER" id="PTHR38788">
    <property type="entry name" value="CLR5 DOMAIN-CONTAINING PROTEIN"/>
    <property type="match status" value="1"/>
</dbReference>
<dbReference type="AlphaFoldDB" id="A0A438MWD9"/>
<protein>
    <recommendedName>
        <fullName evidence="2">Clr5 domain-containing protein</fullName>
    </recommendedName>
</protein>
<dbReference type="OrthoDB" id="5986190at2759"/>
<feature type="region of interest" description="Disordered" evidence="1">
    <location>
        <begin position="147"/>
        <end position="166"/>
    </location>
</feature>
<evidence type="ECO:0000313" key="3">
    <source>
        <dbReference type="EMBL" id="RVX67213.1"/>
    </source>
</evidence>
<reference evidence="3 4" key="1">
    <citation type="submission" date="2017-03" db="EMBL/GenBank/DDBJ databases">
        <title>Genomes of endolithic fungi from Antarctica.</title>
        <authorList>
            <person name="Coleine C."/>
            <person name="Masonjones S."/>
            <person name="Stajich J.E."/>
        </authorList>
    </citation>
    <scope>NUCLEOTIDE SEQUENCE [LARGE SCALE GENOMIC DNA]</scope>
    <source>
        <strain evidence="3 4">CCFEE 6314</strain>
    </source>
</reference>
<gene>
    <name evidence="3" type="ORF">B0A52_08647</name>
</gene>
<feature type="region of interest" description="Disordered" evidence="1">
    <location>
        <begin position="1"/>
        <end position="22"/>
    </location>
</feature>
<dbReference type="VEuPathDB" id="FungiDB:PV10_03759"/>
<comment type="caution">
    <text evidence="3">The sequence shown here is derived from an EMBL/GenBank/DDBJ whole genome shotgun (WGS) entry which is preliminary data.</text>
</comment>
<dbReference type="EMBL" id="NAJM01000051">
    <property type="protein sequence ID" value="RVX67213.1"/>
    <property type="molecule type" value="Genomic_DNA"/>
</dbReference>
<organism evidence="3 4">
    <name type="scientific">Exophiala mesophila</name>
    <name type="common">Black yeast-like fungus</name>
    <dbReference type="NCBI Taxonomy" id="212818"/>
    <lineage>
        <taxon>Eukaryota</taxon>
        <taxon>Fungi</taxon>
        <taxon>Dikarya</taxon>
        <taxon>Ascomycota</taxon>
        <taxon>Pezizomycotina</taxon>
        <taxon>Eurotiomycetes</taxon>
        <taxon>Chaetothyriomycetidae</taxon>
        <taxon>Chaetothyriales</taxon>
        <taxon>Herpotrichiellaceae</taxon>
        <taxon>Exophiala</taxon>
    </lineage>
</organism>